<protein>
    <submittedName>
        <fullName evidence="1">Tetratricopeptide repeat protein</fullName>
    </submittedName>
</protein>
<evidence type="ECO:0000313" key="2">
    <source>
        <dbReference type="Proteomes" id="UP000582974"/>
    </source>
</evidence>
<keyword evidence="2" id="KW-1185">Reference proteome</keyword>
<dbReference type="EMBL" id="JACCKD010000002">
    <property type="protein sequence ID" value="MBA0125550.1"/>
    <property type="molecule type" value="Genomic_DNA"/>
</dbReference>
<reference evidence="1 2" key="1">
    <citation type="submission" date="2020-07" db="EMBL/GenBank/DDBJ databases">
        <title>Genome of Haloechinothrix sp.</title>
        <authorList>
            <person name="Tang S.-K."/>
            <person name="Yang L."/>
            <person name="Zhu W.-Y."/>
        </authorList>
    </citation>
    <scope>NUCLEOTIDE SEQUENCE [LARGE SCALE GENOMIC DNA]</scope>
    <source>
        <strain evidence="1 2">YIM 98757</strain>
    </source>
</reference>
<dbReference type="Proteomes" id="UP000582974">
    <property type="component" value="Unassembled WGS sequence"/>
</dbReference>
<sequence length="377" mass="41164">MVATKLQGVRTQLGYSASAVVRMLLARAEARGIPVMTEASLKVKLSRWENGHEAVSQPYRRLFREIYGRTNDELGFPPEDDDADNEELLDRIAIARSVDGATVELFRRQVDQARYLDRKFGAVTLLDQLRSHISQVEGLLGFSPARGAREQLAAVLAEASALAGWESLDRNAVRQAWMHHETAKTAAREAESPELLAHATAQQAFILIDLDEPSTAVDQLAHARALAGHTAPALLRAWLAAAHGEGLAAAGEREAALRAFDAAATLLPAEPVDPALPFLFLGGAHLDRWRGHALARLGETEAIDQLSDALPRLPADFTRARTGMLVDLAYAHAAAGDRASAYDYARQARRLAHQIKSDRQLRRLASLILPTSRRQAP</sequence>
<accession>A0A838A6N7</accession>
<dbReference type="AlphaFoldDB" id="A0A838A6N7"/>
<comment type="caution">
    <text evidence="1">The sequence shown here is derived from an EMBL/GenBank/DDBJ whole genome shotgun (WGS) entry which is preliminary data.</text>
</comment>
<proteinExistence type="predicted"/>
<evidence type="ECO:0000313" key="1">
    <source>
        <dbReference type="EMBL" id="MBA0125550.1"/>
    </source>
</evidence>
<dbReference type="RefSeq" id="WP_180892319.1">
    <property type="nucleotide sequence ID" value="NZ_JACCKD010000002.1"/>
</dbReference>
<name>A0A838A6N7_9PSEU</name>
<gene>
    <name evidence="1" type="ORF">H0B56_08375</name>
</gene>
<organism evidence="1 2">
    <name type="scientific">Haloechinothrix aidingensis</name>
    <dbReference type="NCBI Taxonomy" id="2752311"/>
    <lineage>
        <taxon>Bacteria</taxon>
        <taxon>Bacillati</taxon>
        <taxon>Actinomycetota</taxon>
        <taxon>Actinomycetes</taxon>
        <taxon>Pseudonocardiales</taxon>
        <taxon>Pseudonocardiaceae</taxon>
        <taxon>Haloechinothrix</taxon>
    </lineage>
</organism>